<dbReference type="Pfam" id="PF14670">
    <property type="entry name" value="FXa_inhibition"/>
    <property type="match status" value="1"/>
</dbReference>
<accession>A0ABV0XR34</accession>
<evidence type="ECO:0000256" key="1">
    <source>
        <dbReference type="SAM" id="SignalP"/>
    </source>
</evidence>
<proteinExistence type="predicted"/>
<dbReference type="Proteomes" id="UP001469553">
    <property type="component" value="Unassembled WGS sequence"/>
</dbReference>
<feature type="chain" id="PRO_5045531826" evidence="1">
    <location>
        <begin position="21"/>
        <end position="102"/>
    </location>
</feature>
<evidence type="ECO:0000313" key="3">
    <source>
        <dbReference type="Proteomes" id="UP001469553"/>
    </source>
</evidence>
<feature type="signal peptide" evidence="1">
    <location>
        <begin position="1"/>
        <end position="20"/>
    </location>
</feature>
<name>A0ABV0XR34_9TELE</name>
<feature type="non-terminal residue" evidence="2">
    <location>
        <position position="102"/>
    </location>
</feature>
<comment type="caution">
    <text evidence="2">The sequence shown here is derived from an EMBL/GenBank/DDBJ whole genome shotgun (WGS) entry which is preliminary data.</text>
</comment>
<keyword evidence="3" id="KW-1185">Reference proteome</keyword>
<dbReference type="EMBL" id="JAHRIP010010476">
    <property type="protein sequence ID" value="MEQ2283805.1"/>
    <property type="molecule type" value="Genomic_DNA"/>
</dbReference>
<gene>
    <name evidence="2" type="primary">SCUBE1_2</name>
    <name evidence="2" type="ORF">AMECASPLE_015305</name>
</gene>
<reference evidence="2 3" key="1">
    <citation type="submission" date="2021-06" db="EMBL/GenBank/DDBJ databases">
        <authorList>
            <person name="Palmer J.M."/>
        </authorList>
    </citation>
    <scope>NUCLEOTIDE SEQUENCE [LARGE SCALE GENOMIC DNA]</scope>
    <source>
        <strain evidence="2 3">AS_MEX2019</strain>
        <tissue evidence="2">Muscle</tissue>
    </source>
</reference>
<protein>
    <submittedName>
        <fullName evidence="2">Signal peptide, CUB and EGF-like domain-containing protein 1</fullName>
    </submittedName>
</protein>
<dbReference type="Gene3D" id="2.10.25.10">
    <property type="entry name" value="Laminin"/>
    <property type="match status" value="1"/>
</dbReference>
<organism evidence="2 3">
    <name type="scientific">Ameca splendens</name>
    <dbReference type="NCBI Taxonomy" id="208324"/>
    <lineage>
        <taxon>Eukaryota</taxon>
        <taxon>Metazoa</taxon>
        <taxon>Chordata</taxon>
        <taxon>Craniata</taxon>
        <taxon>Vertebrata</taxon>
        <taxon>Euteleostomi</taxon>
        <taxon>Actinopterygii</taxon>
        <taxon>Neopterygii</taxon>
        <taxon>Teleostei</taxon>
        <taxon>Neoteleostei</taxon>
        <taxon>Acanthomorphata</taxon>
        <taxon>Ovalentaria</taxon>
        <taxon>Atherinomorphae</taxon>
        <taxon>Cyprinodontiformes</taxon>
        <taxon>Goodeidae</taxon>
        <taxon>Ameca</taxon>
    </lineage>
</organism>
<keyword evidence="1" id="KW-0732">Signal</keyword>
<dbReference type="InterPro" id="IPR052071">
    <property type="entry name" value="SCUB_EGF-like_domain"/>
</dbReference>
<dbReference type="SUPFAM" id="SSF57196">
    <property type="entry name" value="EGF/Laminin"/>
    <property type="match status" value="1"/>
</dbReference>
<evidence type="ECO:0000313" key="2">
    <source>
        <dbReference type="EMBL" id="MEQ2283805.1"/>
    </source>
</evidence>
<sequence length="102" mass="11201">MVLLGLSSALLVWWPLDVCGSDLLRICLGSWRAVTCNYGNGGCQHICEDTDTGPVCGCHQKYALHSDSKTCIEKDEAAIESSEFNATSVADVDKRVKRRLHM</sequence>
<dbReference type="PANTHER" id="PTHR24046:SF4">
    <property type="entry name" value="SIGNAL PEPTIDE, CUB AND EGF-LIKE DOMAIN-CONTAINING PROTEIN 1"/>
    <property type="match status" value="1"/>
</dbReference>
<dbReference type="PANTHER" id="PTHR24046">
    <property type="entry name" value="SIGNAL PEPTIDE, CUB AND EGF-LIKE DOMAIN-CONTAINING"/>
    <property type="match status" value="1"/>
</dbReference>